<feature type="domain" description="SWIM-type" evidence="3">
    <location>
        <begin position="54"/>
        <end position="87"/>
    </location>
</feature>
<evidence type="ECO:0000256" key="1">
    <source>
        <dbReference type="PROSITE-ProRule" id="PRU00325"/>
    </source>
</evidence>
<keyword evidence="1" id="KW-0862">Zinc</keyword>
<evidence type="ECO:0000259" key="3">
    <source>
        <dbReference type="PROSITE" id="PS50966"/>
    </source>
</evidence>
<proteinExistence type="predicted"/>
<dbReference type="InterPro" id="IPR007527">
    <property type="entry name" value="Znf_SWIM"/>
</dbReference>
<organism evidence="4 6">
    <name type="scientific">Moraxella lacunata</name>
    <dbReference type="NCBI Taxonomy" id="477"/>
    <lineage>
        <taxon>Bacteria</taxon>
        <taxon>Pseudomonadati</taxon>
        <taxon>Pseudomonadota</taxon>
        <taxon>Gammaproteobacteria</taxon>
        <taxon>Moraxellales</taxon>
        <taxon>Moraxellaceae</taxon>
        <taxon>Moraxella</taxon>
    </lineage>
</organism>
<evidence type="ECO:0000313" key="4">
    <source>
        <dbReference type="EMBL" id="OPH34565.1"/>
    </source>
</evidence>
<dbReference type="GO" id="GO:0008270">
    <property type="term" value="F:zinc ion binding"/>
    <property type="evidence" value="ECO:0007669"/>
    <property type="project" value="UniProtKB-KW"/>
</dbReference>
<dbReference type="RefSeq" id="WP_062498654.1">
    <property type="nucleotide sequence ID" value="NZ_MXAN01000082.1"/>
</dbReference>
<evidence type="ECO:0000313" key="6">
    <source>
        <dbReference type="Proteomes" id="UP000191025"/>
    </source>
</evidence>
<dbReference type="GeneID" id="302269965"/>
<reference evidence="5 7" key="3">
    <citation type="submission" date="2018-06" db="EMBL/GenBank/DDBJ databases">
        <authorList>
            <consortium name="Pathogen Informatics"/>
            <person name="Doyle S."/>
        </authorList>
    </citation>
    <scope>NUCLEOTIDE SEQUENCE [LARGE SCALE GENOMIC DNA]</scope>
    <source>
        <strain evidence="5 7">NCTC7911</strain>
    </source>
</reference>
<accession>A0A1V4GPP8</accession>
<keyword evidence="7" id="KW-1185">Reference proteome</keyword>
<feature type="compositionally biased region" description="Basic and acidic residues" evidence="2">
    <location>
        <begin position="146"/>
        <end position="162"/>
    </location>
</feature>
<feature type="region of interest" description="Disordered" evidence="2">
    <location>
        <begin position="112"/>
        <end position="162"/>
    </location>
</feature>
<sequence length="487" mass="53863">MTLTLQKIEDIAPDQASLSSAKKLLADSKWQGQGFCETTHTAWGECQGSGSKPYYVVVDVSDIGYKCTCPSRKFPCKHALALMWRYVNDSSPFLPSVTPDWVADWLGRRRKTAKADKADDNTDNPKSTPKKSLALADTDEPTTPIDSKKAESAKKRAEKVKANTDAQIGTGLQEFVGWLDDQLRLGMGAFMDNATERSRQISARLVDAKAGGLASMVDELPSVLFNTPKADRASVAFGAFGRWYLLCQAWQKNPDDPDIRRTITRAENKDELIQNPFLAVVGVWQVVGERTHNRKDGLISHTTYLVKMTDGTDNADNVPNTAILQDFHHPTSGVKRTGSHVGSLMAGRLIYYPSRVPCRAFFETVETKPVATSLSYYDPNHDLNTNATPSLLPIVPQLSTDNLRTAYAKQLNELPWASELFHTLGKGHIAKDETGRFWYVGDETIRLANTDLSPLVLSCDIQYAFIVWDGVAGELLSVQTTWGLLTC</sequence>
<protein>
    <recommendedName>
        <fullName evidence="3">SWIM-type domain-containing protein</fullName>
    </recommendedName>
</protein>
<evidence type="ECO:0000256" key="2">
    <source>
        <dbReference type="SAM" id="MobiDB-lite"/>
    </source>
</evidence>
<dbReference type="EMBL" id="UGQC01000001">
    <property type="protein sequence ID" value="STY99986.1"/>
    <property type="molecule type" value="Genomic_DNA"/>
</dbReference>
<dbReference type="Proteomes" id="UP000254107">
    <property type="component" value="Unassembled WGS sequence"/>
</dbReference>
<evidence type="ECO:0000313" key="7">
    <source>
        <dbReference type="Proteomes" id="UP000254107"/>
    </source>
</evidence>
<gene>
    <name evidence="4" type="ORF">B5J94_11040</name>
    <name evidence="5" type="ORF">NCTC7911_01368</name>
</gene>
<name>A0A1V4GPP8_MORLA</name>
<dbReference type="PROSITE" id="PS50966">
    <property type="entry name" value="ZF_SWIM"/>
    <property type="match status" value="1"/>
</dbReference>
<evidence type="ECO:0000313" key="5">
    <source>
        <dbReference type="EMBL" id="STY99986.1"/>
    </source>
</evidence>
<keyword evidence="1" id="KW-0863">Zinc-finger</keyword>
<dbReference type="EMBL" id="MXAN01000082">
    <property type="protein sequence ID" value="OPH34565.1"/>
    <property type="molecule type" value="Genomic_DNA"/>
</dbReference>
<reference evidence="6" key="1">
    <citation type="submission" date="2017-03" db="EMBL/GenBank/DDBJ databases">
        <title>Draft genome sequence of Moraxella equi CCUG 4950T type strain.</title>
        <authorList>
            <person name="Salva-Serra F."/>
            <person name="Engstrom-Jakobsson H."/>
            <person name="Thorell K."/>
            <person name="Jaen-Luchoro D."/>
            <person name="Gonzales-Siles L."/>
            <person name="Karlsson R."/>
            <person name="Yazdan S."/>
            <person name="Boulund F."/>
            <person name="Johnning A."/>
            <person name="Engstrand L."/>
            <person name="Kristiansson E."/>
            <person name="Moore E."/>
        </authorList>
    </citation>
    <scope>NUCLEOTIDE SEQUENCE [LARGE SCALE GENOMIC DNA]</scope>
    <source>
        <strain evidence="6">CCUG 4441</strain>
    </source>
</reference>
<dbReference type="Pfam" id="PF04434">
    <property type="entry name" value="SWIM"/>
    <property type="match status" value="1"/>
</dbReference>
<reference evidence="4" key="2">
    <citation type="submission" date="2017-03" db="EMBL/GenBank/DDBJ databases">
        <authorList>
            <person name="Afonso C.L."/>
            <person name="Miller P.J."/>
            <person name="Scott M.A."/>
            <person name="Spackman E."/>
            <person name="Goraichik I."/>
            <person name="Dimitrov K.M."/>
            <person name="Suarez D.L."/>
            <person name="Swayne D.E."/>
        </authorList>
    </citation>
    <scope>NUCLEOTIDE SEQUENCE</scope>
    <source>
        <strain evidence="4">CCUG 4441</strain>
    </source>
</reference>
<dbReference type="AlphaFoldDB" id="A0A1V4GPP8"/>
<keyword evidence="1" id="KW-0479">Metal-binding</keyword>
<dbReference type="Proteomes" id="UP000191025">
    <property type="component" value="Unassembled WGS sequence"/>
</dbReference>